<dbReference type="SUPFAM" id="SSF56112">
    <property type="entry name" value="Protein kinase-like (PK-like)"/>
    <property type="match status" value="1"/>
</dbReference>
<reference evidence="2 3" key="1">
    <citation type="submission" date="2016-07" db="EMBL/GenBank/DDBJ databases">
        <title>Multiple horizontal gene transfer events from other fungi enriched the ability of initially mycotrophic Trichoderma (Ascomycota) to feed on dead plant biomass.</title>
        <authorList>
            <consortium name="DOE Joint Genome Institute"/>
            <person name="Aerts A."/>
            <person name="Atanasova L."/>
            <person name="Chenthamara K."/>
            <person name="Zhang J."/>
            <person name="Grujic M."/>
            <person name="Henrissat B."/>
            <person name="Kuo A."/>
            <person name="Salamov A."/>
            <person name="Lipzen A."/>
            <person name="Labutti K."/>
            <person name="Barry K."/>
            <person name="Miao Y."/>
            <person name="Rahimi M.J."/>
            <person name="Shen Q."/>
            <person name="Grigoriev I.V."/>
            <person name="Kubicek C.P."/>
            <person name="Druzhinina I.S."/>
        </authorList>
    </citation>
    <scope>NUCLEOTIDE SEQUENCE [LARGE SCALE GENOMIC DNA]</scope>
    <source>
        <strain evidence="2 3">ATCC 18648</strain>
    </source>
</reference>
<dbReference type="InterPro" id="IPR011009">
    <property type="entry name" value="Kinase-like_dom_sf"/>
</dbReference>
<dbReference type="PANTHER" id="PTHR21310:SF15">
    <property type="entry name" value="AMINOGLYCOSIDE PHOSPHOTRANSFERASE DOMAIN-CONTAINING PROTEIN"/>
    <property type="match status" value="1"/>
</dbReference>
<sequence>MPTTHHCQCCNKNGYCKDHQIQCNVHPKVYYYRSDSTGYPKNQQEPKPQSLDLDAGEAAIFRSVTLLAKGGYNTVWLVRLHGYFEVTRVASSGQDDSQTVTRSFNEYVLRLPCEDALFPYQITNEVAFKKFISTEFPHIPVPLIFFHQATDTHSTSFIAEEYIDARPLSSNWMSLTAEQKELMAKQLAKITVDFAGTCFSMIGGLNPDNFQPAPTVEGVKIFKGRRKFHSRQYYPIGPYRTTKEYILACYEREIAYYSHADEEDIEQDLFEDVSASDFIKRLQQKRDSLATIDMEDEPFTLVHGDFHGRNILTKGDQILGILDWEFAGSYPVSETLSGGGIDVVEAESEELDDENTLWDRRIRDFIREEAVARHWEGDKLDLLLGNGNLELARARVEMFP</sequence>
<dbReference type="OrthoDB" id="2906425at2759"/>
<dbReference type="STRING" id="983965.A0A2T4BP97"/>
<accession>A0A2T4BP97</accession>
<dbReference type="PANTHER" id="PTHR21310">
    <property type="entry name" value="AMINOGLYCOSIDE PHOSPHOTRANSFERASE-RELATED-RELATED"/>
    <property type="match status" value="1"/>
</dbReference>
<organism evidence="2 3">
    <name type="scientific">Trichoderma longibrachiatum ATCC 18648</name>
    <dbReference type="NCBI Taxonomy" id="983965"/>
    <lineage>
        <taxon>Eukaryota</taxon>
        <taxon>Fungi</taxon>
        <taxon>Dikarya</taxon>
        <taxon>Ascomycota</taxon>
        <taxon>Pezizomycotina</taxon>
        <taxon>Sordariomycetes</taxon>
        <taxon>Hypocreomycetidae</taxon>
        <taxon>Hypocreales</taxon>
        <taxon>Hypocreaceae</taxon>
        <taxon>Trichoderma</taxon>
    </lineage>
</organism>
<dbReference type="Pfam" id="PF01636">
    <property type="entry name" value="APH"/>
    <property type="match status" value="1"/>
</dbReference>
<keyword evidence="3" id="KW-1185">Reference proteome</keyword>
<dbReference type="Proteomes" id="UP000240760">
    <property type="component" value="Unassembled WGS sequence"/>
</dbReference>
<feature type="domain" description="Aminoglycoside phosphotransferase" evidence="1">
    <location>
        <begin position="91"/>
        <end position="334"/>
    </location>
</feature>
<name>A0A2T4BP97_TRILO</name>
<proteinExistence type="predicted"/>
<evidence type="ECO:0000259" key="1">
    <source>
        <dbReference type="Pfam" id="PF01636"/>
    </source>
</evidence>
<gene>
    <name evidence="2" type="ORF">M440DRAFT_1366194</name>
</gene>
<dbReference type="InterPro" id="IPR002575">
    <property type="entry name" value="Aminoglycoside_PTrfase"/>
</dbReference>
<evidence type="ECO:0000313" key="3">
    <source>
        <dbReference type="Proteomes" id="UP000240760"/>
    </source>
</evidence>
<evidence type="ECO:0000313" key="2">
    <source>
        <dbReference type="EMBL" id="PTB71143.1"/>
    </source>
</evidence>
<dbReference type="InterPro" id="IPR051678">
    <property type="entry name" value="AGP_Transferase"/>
</dbReference>
<dbReference type="EMBL" id="KZ679152">
    <property type="protein sequence ID" value="PTB71143.1"/>
    <property type="molecule type" value="Genomic_DNA"/>
</dbReference>
<dbReference type="AlphaFoldDB" id="A0A2T4BP97"/>
<protein>
    <recommendedName>
        <fullName evidence="1">Aminoglycoside phosphotransferase domain-containing protein</fullName>
    </recommendedName>
</protein>
<dbReference type="Gene3D" id="3.90.1200.10">
    <property type="match status" value="1"/>
</dbReference>